<evidence type="ECO:0000313" key="1">
    <source>
        <dbReference type="EMBL" id="KAK7848271.1"/>
    </source>
</evidence>
<accession>A0AAW0LD99</accession>
<dbReference type="AlphaFoldDB" id="A0AAW0LD99"/>
<organism evidence="1 2">
    <name type="scientific">Quercus suber</name>
    <name type="common">Cork oak</name>
    <dbReference type="NCBI Taxonomy" id="58331"/>
    <lineage>
        <taxon>Eukaryota</taxon>
        <taxon>Viridiplantae</taxon>
        <taxon>Streptophyta</taxon>
        <taxon>Embryophyta</taxon>
        <taxon>Tracheophyta</taxon>
        <taxon>Spermatophyta</taxon>
        <taxon>Magnoliopsida</taxon>
        <taxon>eudicotyledons</taxon>
        <taxon>Gunneridae</taxon>
        <taxon>Pentapetalae</taxon>
        <taxon>rosids</taxon>
        <taxon>fabids</taxon>
        <taxon>Fagales</taxon>
        <taxon>Fagaceae</taxon>
        <taxon>Quercus</taxon>
    </lineage>
</organism>
<dbReference type="EMBL" id="PKMF04000129">
    <property type="protein sequence ID" value="KAK7848271.1"/>
    <property type="molecule type" value="Genomic_DNA"/>
</dbReference>
<dbReference type="Proteomes" id="UP000237347">
    <property type="component" value="Unassembled WGS sequence"/>
</dbReference>
<reference evidence="1 2" key="1">
    <citation type="journal article" date="2018" name="Sci. Data">
        <title>The draft genome sequence of cork oak.</title>
        <authorList>
            <person name="Ramos A.M."/>
            <person name="Usie A."/>
            <person name="Barbosa P."/>
            <person name="Barros P.M."/>
            <person name="Capote T."/>
            <person name="Chaves I."/>
            <person name="Simoes F."/>
            <person name="Abreu I."/>
            <person name="Carrasquinho I."/>
            <person name="Faro C."/>
            <person name="Guimaraes J.B."/>
            <person name="Mendonca D."/>
            <person name="Nobrega F."/>
            <person name="Rodrigues L."/>
            <person name="Saibo N.J.M."/>
            <person name="Varela M.C."/>
            <person name="Egas C."/>
            <person name="Matos J."/>
            <person name="Miguel C.M."/>
            <person name="Oliveira M.M."/>
            <person name="Ricardo C.P."/>
            <person name="Goncalves S."/>
        </authorList>
    </citation>
    <scope>NUCLEOTIDE SEQUENCE [LARGE SCALE GENOMIC DNA]</scope>
    <source>
        <strain evidence="2">cv. HL8</strain>
    </source>
</reference>
<proteinExistence type="predicted"/>
<protein>
    <submittedName>
        <fullName evidence="1">Uncharacterized protein</fullName>
    </submittedName>
</protein>
<keyword evidence="2" id="KW-1185">Reference proteome</keyword>
<evidence type="ECO:0000313" key="2">
    <source>
        <dbReference type="Proteomes" id="UP000237347"/>
    </source>
</evidence>
<name>A0AAW0LD99_QUESU</name>
<sequence>MCGAMVQHRATQFLKILEFQRIKGGNIPGGIACLLIDLNSIHSGNFKASSLMANGLLFGHTIFVLASIY</sequence>
<gene>
    <name evidence="1" type="ORF">CFP56_005219</name>
</gene>
<comment type="caution">
    <text evidence="1">The sequence shown here is derived from an EMBL/GenBank/DDBJ whole genome shotgun (WGS) entry which is preliminary data.</text>
</comment>